<dbReference type="Gene3D" id="3.30.560.10">
    <property type="entry name" value="Glucose Oxidase, domain 3"/>
    <property type="match status" value="1"/>
</dbReference>
<dbReference type="InterPro" id="IPR007867">
    <property type="entry name" value="GMC_OxRtase_C"/>
</dbReference>
<comment type="similarity">
    <text evidence="1">Belongs to the GMC oxidoreductase family.</text>
</comment>
<evidence type="ECO:0000256" key="1">
    <source>
        <dbReference type="ARBA" id="ARBA00010790"/>
    </source>
</evidence>
<dbReference type="STRING" id="1209931.A0A135UP06"/>
<comment type="caution">
    <text evidence="3">The sequence shown here is derived from an EMBL/GenBank/DDBJ whole genome shotgun (WGS) entry which is preliminary data.</text>
</comment>
<accession>A0A135UP06</accession>
<keyword evidence="4" id="KW-1185">Reference proteome</keyword>
<protein>
    <submittedName>
        <fullName evidence="3">GMC oxidoreductase</fullName>
    </submittedName>
</protein>
<feature type="domain" description="Glucose-methanol-choline oxidoreductase N-terminal" evidence="2">
    <location>
        <begin position="319"/>
        <end position="333"/>
    </location>
</feature>
<dbReference type="AlphaFoldDB" id="A0A135UP06"/>
<reference evidence="3 4" key="1">
    <citation type="submission" date="2014-02" db="EMBL/GenBank/DDBJ databases">
        <title>The genome sequence of Colletotrichum salicis CBS 607.94.</title>
        <authorList>
            <person name="Baroncelli R."/>
            <person name="Thon M.R."/>
        </authorList>
    </citation>
    <scope>NUCLEOTIDE SEQUENCE [LARGE SCALE GENOMIC DNA]</scope>
    <source>
        <strain evidence="3 4">CBS 607.94</strain>
    </source>
</reference>
<evidence type="ECO:0000259" key="2">
    <source>
        <dbReference type="PROSITE" id="PS00624"/>
    </source>
</evidence>
<dbReference type="Pfam" id="PF05199">
    <property type="entry name" value="GMC_oxred_C"/>
    <property type="match status" value="1"/>
</dbReference>
<evidence type="ECO:0000313" key="3">
    <source>
        <dbReference type="EMBL" id="KXH62113.1"/>
    </source>
</evidence>
<dbReference type="Proteomes" id="UP000070121">
    <property type="component" value="Unassembled WGS sequence"/>
</dbReference>
<dbReference type="GO" id="GO:0044550">
    <property type="term" value="P:secondary metabolite biosynthetic process"/>
    <property type="evidence" value="ECO:0007669"/>
    <property type="project" value="TreeGrafter"/>
</dbReference>
<dbReference type="InterPro" id="IPR000172">
    <property type="entry name" value="GMC_OxRdtase_N"/>
</dbReference>
<dbReference type="Gene3D" id="3.50.50.60">
    <property type="entry name" value="FAD/NAD(P)-binding domain"/>
    <property type="match status" value="1"/>
</dbReference>
<proteinExistence type="inferred from homology"/>
<dbReference type="PANTHER" id="PTHR11552">
    <property type="entry name" value="GLUCOSE-METHANOL-CHOLINE GMC OXIDOREDUCTASE"/>
    <property type="match status" value="1"/>
</dbReference>
<dbReference type="Pfam" id="PF00732">
    <property type="entry name" value="GMC_oxred_N"/>
    <property type="match status" value="1"/>
</dbReference>
<dbReference type="SUPFAM" id="SSF54373">
    <property type="entry name" value="FAD-linked reductases, C-terminal domain"/>
    <property type="match status" value="1"/>
</dbReference>
<dbReference type="InterPro" id="IPR012132">
    <property type="entry name" value="GMC_OxRdtase"/>
</dbReference>
<gene>
    <name evidence="3" type="ORF">CSAL01_09968</name>
</gene>
<dbReference type="PROSITE" id="PS00624">
    <property type="entry name" value="GMC_OXRED_2"/>
    <property type="match status" value="1"/>
</dbReference>
<dbReference type="InterPro" id="IPR036188">
    <property type="entry name" value="FAD/NAD-bd_sf"/>
</dbReference>
<dbReference type="OrthoDB" id="269227at2759"/>
<dbReference type="EMBL" id="JFFI01001213">
    <property type="protein sequence ID" value="KXH62113.1"/>
    <property type="molecule type" value="Genomic_DNA"/>
</dbReference>
<organism evidence="3 4">
    <name type="scientific">Colletotrichum salicis</name>
    <dbReference type="NCBI Taxonomy" id="1209931"/>
    <lineage>
        <taxon>Eukaryota</taxon>
        <taxon>Fungi</taxon>
        <taxon>Dikarya</taxon>
        <taxon>Ascomycota</taxon>
        <taxon>Pezizomycotina</taxon>
        <taxon>Sordariomycetes</taxon>
        <taxon>Hypocreomycetidae</taxon>
        <taxon>Glomerellales</taxon>
        <taxon>Glomerellaceae</taxon>
        <taxon>Colletotrichum</taxon>
        <taxon>Colletotrichum acutatum species complex</taxon>
    </lineage>
</organism>
<dbReference type="SUPFAM" id="SSF51905">
    <property type="entry name" value="FAD/NAD(P)-binding domain"/>
    <property type="match status" value="1"/>
</dbReference>
<dbReference type="GO" id="GO:0016614">
    <property type="term" value="F:oxidoreductase activity, acting on CH-OH group of donors"/>
    <property type="evidence" value="ECO:0007669"/>
    <property type="project" value="InterPro"/>
</dbReference>
<dbReference type="GO" id="GO:0050660">
    <property type="term" value="F:flavin adenine dinucleotide binding"/>
    <property type="evidence" value="ECO:0007669"/>
    <property type="project" value="InterPro"/>
</dbReference>
<sequence length="837" mass="92294">MPFFQQSKPQWLAITSAVLLGASCFADAYVIPRQINSSQLLKSYDYVIVGGGTAGLTVADRLTEDPETKVLVLEAADWGNMTENLKVSFLTRTSAFTDLLWPGLQSVPQPGLNGRVGDVFIAKQVGGGASVNAMMNMRGSAEDYDRWASLFGSEAQQGTADWSWDGILPFFKKGLHFTEPPPELTDNFDSVKYDASFWGDSSEIYAGWPRFYYPGVKPLVEAFKEIDGVEFPADSGAGKPGVFWFPTLMDPRTVTRSYAGTGHYLNVNATRPNYHLLLNTQARKLILDDQLSVTGVEFPSGNNSFVTVTAKKEVLLAAGAIHTPQLLQLSGIGPKGLLEAGGIDVLVDLPGVGQNFQDHSSLSTMNITLSKLTEIHPNPTDLVEGNDFKTWADEVWAANKTGPYSIALANLAGWLPFTAVSDRAEELAIKLEQQDFASLLPTDAESTVVAGFEAQMKILAAQMRSKDTAFTRMQLIANQGSQGPVAMQSFSRGTININTTDPWNTEPVIDYRSLSNPLEADFFVESIKFLRRYNFNTSLATEFAPVEYAPGPDVTSDEDLKAYIAGAMSPTDYHPVGTASMLPLNLGGVVDQTLRVYGVKNLRVVDASVMPMVPSANTCQPTYALAEKTSVEKSLSTGCGLPYPFSHLISTPITFTELISERAMSSEKTPDAPGRKLNYRRDWPKWYLALIRSRGRTGKRRRTHRRTSTPNEAKKFAQDILKDAKEELIDLSDCSLCIVIRVLKRKYTPSDLSLLTIAREEFNAVMSRANSNVNPSTWIKDFHSAYRRTTQLQLPEVQGTLASKTFLHATTRRFALTWSNQELTNIVKMERRGEVVP</sequence>
<evidence type="ECO:0000313" key="4">
    <source>
        <dbReference type="Proteomes" id="UP000070121"/>
    </source>
</evidence>
<name>A0A135UP06_9PEZI</name>
<dbReference type="PANTHER" id="PTHR11552:SF115">
    <property type="entry name" value="DEHYDROGENASE XPTC-RELATED"/>
    <property type="match status" value="1"/>
</dbReference>